<feature type="compositionally biased region" description="Basic and acidic residues" evidence="1">
    <location>
        <begin position="133"/>
        <end position="178"/>
    </location>
</feature>
<feature type="compositionally biased region" description="Basic residues" evidence="1">
    <location>
        <begin position="179"/>
        <end position="188"/>
    </location>
</feature>
<name>M1WFW6_CLAP2</name>
<dbReference type="AlphaFoldDB" id="M1WFW6"/>
<dbReference type="PANTHER" id="PTHR40132:SF1">
    <property type="entry name" value="PRE-MRNA-SPLICING FACTOR 38B"/>
    <property type="match status" value="1"/>
</dbReference>
<sequence>MSNNELLTDDYVAELLAQDAKDCSLKYSAMGMEAFRENKKPSSGLKPNTRFLRHIIRDTDAHNKALLAKEAAESRARLSDLERVEEMRRIKSNPDARDIRKRQMGDIRAILGHKSRARDDDDHERPKKRRRSSERNKDKDGRERRATQRRDDLFERGGDSRRHHGRLSERDSDHNKHMSDRHKHKRSRERGYDDTSEEEDRKERRRISKRDRSRSPRKERKGRDERDERRHRQKHRSHHRSPIRRISPKRDVKHIPPRHDEDSDPLEDFIGPPPPPNRRGRGTIGGAAELDRRFSDSYDPKLDVQMDVDNDEDPWDEAVESFRDRQKMRLNQDQRMRDAGFTDEQINRAKGIEAMAEPHVVWSKAGEKREWDKGKGVGVGVGVGEDASNDDEEVFSGRRPTLFSEEY</sequence>
<dbReference type="EMBL" id="CAGA01000029">
    <property type="protein sequence ID" value="CCE31299.1"/>
    <property type="molecule type" value="Genomic_DNA"/>
</dbReference>
<evidence type="ECO:0000313" key="3">
    <source>
        <dbReference type="Proteomes" id="UP000016801"/>
    </source>
</evidence>
<feature type="compositionally biased region" description="Basic and acidic residues" evidence="1">
    <location>
        <begin position="213"/>
        <end position="230"/>
    </location>
</feature>
<feature type="region of interest" description="Disordered" evidence="1">
    <location>
        <begin position="108"/>
        <end position="314"/>
    </location>
</feature>
<protein>
    <recommendedName>
        <fullName evidence="4">Pre-mRNA-splicing factor 38B</fullName>
    </recommendedName>
</protein>
<reference evidence="2 3" key="1">
    <citation type="journal article" date="2013" name="PLoS Genet.">
        <title>Plant-symbiotic fungi as chemical engineers: Multi-genome analysis of the Clavicipitaceae reveals dynamics of alkaloid loci.</title>
        <authorList>
            <person name="Schardl C.L."/>
            <person name="Young C.A."/>
            <person name="Hesse U."/>
            <person name="Amyotte S.G."/>
            <person name="Andreeva K."/>
            <person name="Calie P.J."/>
            <person name="Fleetwood D.J."/>
            <person name="Haws D.C."/>
            <person name="Moore N."/>
            <person name="Oeser B."/>
            <person name="Panaccione D.G."/>
            <person name="Schweri K.K."/>
            <person name="Voisey C.R."/>
            <person name="Farman M.L."/>
            <person name="Jaromczyk J.W."/>
            <person name="Roe B.A."/>
            <person name="O'Sullivan D.M."/>
            <person name="Scott B."/>
            <person name="Tudzynski P."/>
            <person name="An Z."/>
            <person name="Arnaoudova E.G."/>
            <person name="Bullock C.T."/>
            <person name="Charlton N.D."/>
            <person name="Chen L."/>
            <person name="Cox M."/>
            <person name="Dinkins R.D."/>
            <person name="Florea S."/>
            <person name="Glenn A.E."/>
            <person name="Gordon A."/>
            <person name="Gueldener U."/>
            <person name="Harris D.R."/>
            <person name="Hollin W."/>
            <person name="Jaromczyk J."/>
            <person name="Johnson R.D."/>
            <person name="Khan A.K."/>
            <person name="Leistner E."/>
            <person name="Leuchtmann A."/>
            <person name="Li C."/>
            <person name="Liu J."/>
            <person name="Liu J."/>
            <person name="Liu M."/>
            <person name="Mace W."/>
            <person name="Machado C."/>
            <person name="Nagabhyru P."/>
            <person name="Pan J."/>
            <person name="Schmid J."/>
            <person name="Sugawara K."/>
            <person name="Steiner U."/>
            <person name="Takach J.E."/>
            <person name="Tanaka E."/>
            <person name="Webb J.S."/>
            <person name="Wilson E.V."/>
            <person name="Wiseman J.L."/>
            <person name="Yoshida R."/>
            <person name="Zeng Z."/>
        </authorList>
    </citation>
    <scope>NUCLEOTIDE SEQUENCE [LARGE SCALE GENOMIC DNA]</scope>
    <source>
        <strain evidence="2 3">20.1</strain>
    </source>
</reference>
<feature type="compositionally biased region" description="Basic and acidic residues" evidence="1">
    <location>
        <begin position="248"/>
        <end position="261"/>
    </location>
</feature>
<feature type="region of interest" description="Disordered" evidence="1">
    <location>
        <begin position="373"/>
        <end position="407"/>
    </location>
</feature>
<dbReference type="OrthoDB" id="2431475at2759"/>
<feature type="compositionally biased region" description="Basic residues" evidence="1">
    <location>
        <begin position="231"/>
        <end position="247"/>
    </location>
</feature>
<proteinExistence type="predicted"/>
<dbReference type="HOGENOM" id="CLU_038073_1_0_1"/>
<evidence type="ECO:0008006" key="4">
    <source>
        <dbReference type="Google" id="ProtNLM"/>
    </source>
</evidence>
<dbReference type="PANTHER" id="PTHR40132">
    <property type="entry name" value="PRE-MRNA-SPLICING FACTOR 38B"/>
    <property type="match status" value="1"/>
</dbReference>
<dbReference type="eggNOG" id="ENOG502S07H">
    <property type="taxonomic scope" value="Eukaryota"/>
</dbReference>
<dbReference type="VEuPathDB" id="FungiDB:CPUR_05150"/>
<comment type="caution">
    <text evidence="2">The sequence shown here is derived from an EMBL/GenBank/DDBJ whole genome shotgun (WGS) entry which is preliminary data.</text>
</comment>
<keyword evidence="3" id="KW-1185">Reference proteome</keyword>
<organism evidence="2 3">
    <name type="scientific">Claviceps purpurea (strain 20.1)</name>
    <name type="common">Ergot fungus</name>
    <name type="synonym">Sphacelia segetum</name>
    <dbReference type="NCBI Taxonomy" id="1111077"/>
    <lineage>
        <taxon>Eukaryota</taxon>
        <taxon>Fungi</taxon>
        <taxon>Dikarya</taxon>
        <taxon>Ascomycota</taxon>
        <taxon>Pezizomycotina</taxon>
        <taxon>Sordariomycetes</taxon>
        <taxon>Hypocreomycetidae</taxon>
        <taxon>Hypocreales</taxon>
        <taxon>Clavicipitaceae</taxon>
        <taxon>Claviceps</taxon>
    </lineage>
</organism>
<feature type="compositionally biased region" description="Basic and acidic residues" evidence="1">
    <location>
        <begin position="289"/>
        <end position="304"/>
    </location>
</feature>
<feature type="compositionally biased region" description="Basic residues" evidence="1">
    <location>
        <begin position="203"/>
        <end position="212"/>
    </location>
</feature>
<accession>M1WFW6</accession>
<dbReference type="Proteomes" id="UP000016801">
    <property type="component" value="Unassembled WGS sequence"/>
</dbReference>
<dbReference type="STRING" id="1111077.M1WFW6"/>
<evidence type="ECO:0000256" key="1">
    <source>
        <dbReference type="SAM" id="MobiDB-lite"/>
    </source>
</evidence>
<evidence type="ECO:0000313" key="2">
    <source>
        <dbReference type="EMBL" id="CCE31299.1"/>
    </source>
</evidence>
<gene>
    <name evidence="2" type="ORF">CPUR_05150</name>
</gene>